<feature type="chain" id="PRO_5038894205" evidence="2">
    <location>
        <begin position="30"/>
        <end position="339"/>
    </location>
</feature>
<dbReference type="InterPro" id="IPR005064">
    <property type="entry name" value="BUG"/>
</dbReference>
<accession>A0A1M7S417</accession>
<protein>
    <submittedName>
        <fullName evidence="3">Tripartite-type tricarboxylate transporter, receptor component TctC</fullName>
    </submittedName>
</protein>
<dbReference type="Proteomes" id="UP000184010">
    <property type="component" value="Unassembled WGS sequence"/>
</dbReference>
<dbReference type="SUPFAM" id="SSF53850">
    <property type="entry name" value="Periplasmic binding protein-like II"/>
    <property type="match status" value="1"/>
</dbReference>
<dbReference type="STRING" id="1121395.SAMN02745215_00502"/>
<name>A0A1M7S417_9FIRM</name>
<sequence>MRFKTNCILVLAILSLSALFLGCSSGASKEAGQEPGLDYPEKQVQITVPVAAGGGDDTVARLLAQHTQKVFGQPFFVVNRPGGAQTIGTAEVAKSTPDGYTLLSCPLGSIVLQGYYQDLPYAYTDLEPIAYVIERYFGLIVKNGKFNTLEDLVKYGKENPGKLKYGTIAVGGLPHLKTEEFLMQAGIEASGIGFSGTSEAIAAILGGHIDFALVGGAPLLTYQESGDTLTLAMASPERLSSLPETPTFQEQGYAIELNVWSGIFAPKGIPEPIADKLNEGINTILKDPAFAEKAQSTGEELSPMSRKEFKELVQKDYERLGKIVAETPAGEKVKAMMKK</sequence>
<organism evidence="3 4">
    <name type="scientific">Desulfitobacterium chlororespirans DSM 11544</name>
    <dbReference type="NCBI Taxonomy" id="1121395"/>
    <lineage>
        <taxon>Bacteria</taxon>
        <taxon>Bacillati</taxon>
        <taxon>Bacillota</taxon>
        <taxon>Clostridia</taxon>
        <taxon>Eubacteriales</taxon>
        <taxon>Desulfitobacteriaceae</taxon>
        <taxon>Desulfitobacterium</taxon>
    </lineage>
</organism>
<evidence type="ECO:0000256" key="2">
    <source>
        <dbReference type="SAM" id="SignalP"/>
    </source>
</evidence>
<dbReference type="PIRSF" id="PIRSF017082">
    <property type="entry name" value="YflP"/>
    <property type="match status" value="1"/>
</dbReference>
<feature type="signal peptide" evidence="2">
    <location>
        <begin position="1"/>
        <end position="29"/>
    </location>
</feature>
<dbReference type="PANTHER" id="PTHR42928">
    <property type="entry name" value="TRICARBOXYLATE-BINDING PROTEIN"/>
    <property type="match status" value="1"/>
</dbReference>
<dbReference type="InterPro" id="IPR042100">
    <property type="entry name" value="Bug_dom1"/>
</dbReference>
<keyword evidence="2" id="KW-0732">Signal</keyword>
<dbReference type="Gene3D" id="3.40.190.10">
    <property type="entry name" value="Periplasmic binding protein-like II"/>
    <property type="match status" value="1"/>
</dbReference>
<keyword evidence="4" id="KW-1185">Reference proteome</keyword>
<dbReference type="CDD" id="cd07012">
    <property type="entry name" value="PBP2_Bug_TTT"/>
    <property type="match status" value="1"/>
</dbReference>
<reference evidence="4" key="1">
    <citation type="submission" date="2016-12" db="EMBL/GenBank/DDBJ databases">
        <authorList>
            <person name="Varghese N."/>
            <person name="Submissions S."/>
        </authorList>
    </citation>
    <scope>NUCLEOTIDE SEQUENCE [LARGE SCALE GENOMIC DNA]</scope>
    <source>
        <strain evidence="4">DSM 11544</strain>
    </source>
</reference>
<dbReference type="Pfam" id="PF03401">
    <property type="entry name" value="TctC"/>
    <property type="match status" value="1"/>
</dbReference>
<dbReference type="PANTHER" id="PTHR42928:SF5">
    <property type="entry name" value="BLR1237 PROTEIN"/>
    <property type="match status" value="1"/>
</dbReference>
<dbReference type="Gene3D" id="3.40.190.150">
    <property type="entry name" value="Bordetella uptake gene, domain 1"/>
    <property type="match status" value="1"/>
</dbReference>
<evidence type="ECO:0000313" key="3">
    <source>
        <dbReference type="EMBL" id="SHN53200.1"/>
    </source>
</evidence>
<evidence type="ECO:0000313" key="4">
    <source>
        <dbReference type="Proteomes" id="UP000184010"/>
    </source>
</evidence>
<comment type="similarity">
    <text evidence="1">Belongs to the UPF0065 (bug) family.</text>
</comment>
<dbReference type="PROSITE" id="PS51257">
    <property type="entry name" value="PROKAR_LIPOPROTEIN"/>
    <property type="match status" value="1"/>
</dbReference>
<dbReference type="EMBL" id="FRDN01000003">
    <property type="protein sequence ID" value="SHN53200.1"/>
    <property type="molecule type" value="Genomic_DNA"/>
</dbReference>
<dbReference type="AlphaFoldDB" id="A0A1M7S417"/>
<gene>
    <name evidence="3" type="ORF">SAMN02745215_00502</name>
</gene>
<keyword evidence="3" id="KW-0675">Receptor</keyword>
<evidence type="ECO:0000256" key="1">
    <source>
        <dbReference type="ARBA" id="ARBA00006987"/>
    </source>
</evidence>
<proteinExistence type="inferred from homology"/>